<evidence type="ECO:0000313" key="3">
    <source>
        <dbReference type="Proteomes" id="UP000623419"/>
    </source>
</evidence>
<comment type="caution">
    <text evidence="2">The sequence shown here is derived from an EMBL/GenBank/DDBJ whole genome shotgun (WGS) entry which is preliminary data.</text>
</comment>
<feature type="signal peptide" evidence="1">
    <location>
        <begin position="1"/>
        <end position="28"/>
    </location>
</feature>
<keyword evidence="3" id="KW-1185">Reference proteome</keyword>
<dbReference type="PANTHER" id="PTHR39335:SF1">
    <property type="entry name" value="BLL4220 PROTEIN"/>
    <property type="match status" value="1"/>
</dbReference>
<keyword evidence="1" id="KW-0732">Signal</keyword>
<evidence type="ECO:0000256" key="1">
    <source>
        <dbReference type="SAM" id="SignalP"/>
    </source>
</evidence>
<dbReference type="Pfam" id="PF03640">
    <property type="entry name" value="Lipoprotein_15"/>
    <property type="match status" value="1"/>
</dbReference>
<reference evidence="3" key="1">
    <citation type="journal article" date="2019" name="Int. J. Syst. Evol. Microbiol.">
        <title>The Global Catalogue of Microorganisms (GCM) 10K type strain sequencing project: providing services to taxonomists for standard genome sequencing and annotation.</title>
        <authorList>
            <consortium name="The Broad Institute Genomics Platform"/>
            <consortium name="The Broad Institute Genome Sequencing Center for Infectious Disease"/>
            <person name="Wu L."/>
            <person name="Ma J."/>
        </authorList>
    </citation>
    <scope>NUCLEOTIDE SEQUENCE [LARGE SCALE GENOMIC DNA]</scope>
    <source>
        <strain evidence="3">CGMCC 1.15905</strain>
    </source>
</reference>
<dbReference type="Proteomes" id="UP000623419">
    <property type="component" value="Unassembled WGS sequence"/>
</dbReference>
<evidence type="ECO:0000313" key="2">
    <source>
        <dbReference type="EMBL" id="GGA73561.1"/>
    </source>
</evidence>
<organism evidence="2 3">
    <name type="scientific">Arenimonas soli</name>
    <dbReference type="NCBI Taxonomy" id="2269504"/>
    <lineage>
        <taxon>Bacteria</taxon>
        <taxon>Pseudomonadati</taxon>
        <taxon>Pseudomonadota</taxon>
        <taxon>Gammaproteobacteria</taxon>
        <taxon>Lysobacterales</taxon>
        <taxon>Lysobacteraceae</taxon>
        <taxon>Arenimonas</taxon>
    </lineage>
</organism>
<gene>
    <name evidence="2" type="ORF">GCM10011521_09590</name>
</gene>
<name>A0ABQ1HED8_9GAMM</name>
<evidence type="ECO:0008006" key="4">
    <source>
        <dbReference type="Google" id="ProtNLM"/>
    </source>
</evidence>
<proteinExistence type="predicted"/>
<accession>A0ABQ1HED8</accession>
<dbReference type="PANTHER" id="PTHR39335">
    <property type="entry name" value="BLL4220 PROTEIN"/>
    <property type="match status" value="1"/>
</dbReference>
<feature type="chain" id="PRO_5046297735" description="Lipoprotein" evidence="1">
    <location>
        <begin position="29"/>
        <end position="195"/>
    </location>
</feature>
<dbReference type="EMBL" id="BMKC01000001">
    <property type="protein sequence ID" value="GGA73561.1"/>
    <property type="molecule type" value="Genomic_DNA"/>
</dbReference>
<sequence>MRHPDDAMKLPSRLLFACLFACALPVAAATPAPAAVPASAPAKAPIAETPPRLSPREIALNSPVPIWQRRGILVEQGGRALYIFTEDEPGQSRCDRKCERLWPPLFAEETARPHGPFTIARSHDGRPMWAWEGKPLYRWLSDRKRGSAGGDGVADVWFLVQVPPELDGYVVPYFPMPMPRRSADAPATLPRPRTP</sequence>
<dbReference type="InterPro" id="IPR005297">
    <property type="entry name" value="Lipoprotein_repeat"/>
</dbReference>
<protein>
    <recommendedName>
        <fullName evidence="4">Lipoprotein</fullName>
    </recommendedName>
</protein>